<dbReference type="NCBIfam" id="TIGR00177">
    <property type="entry name" value="molyb_syn"/>
    <property type="match status" value="1"/>
</dbReference>
<dbReference type="Gene3D" id="3.40.980.10">
    <property type="entry name" value="MoaB/Mog-like domain"/>
    <property type="match status" value="1"/>
</dbReference>
<dbReference type="OrthoDB" id="9804758at2"/>
<gene>
    <name evidence="12" type="ORF">DXX99_04900</name>
</gene>
<sequence>MKVQRNIYLEEKPLPEAQEGYLDFLREKGALKLKRLPEKVSAEAACGRVTAAPVFARLSHPHFHQAAMDGYAVKAALTFGASELAPRRLKLGVEAFPVDTGDVLPEGTDAVIMVEDVHQLGPDEIEIIKPIFPYQNVRVVGEDIVATEMIVPANHLLRPVDIGALLAGGVNEVLVYPRPRVVIIPTGDELVPSGTPDPAPGRIIDFNSPMLAELVREWGGEPVRYSIVPDDIAQLEEAVRRGLEEGDVVVLNAGSSAGREDFTAPVLRRLGEVFAHGVAIKPGKPVVLGEAAGKPVLGIPGYPVSAVLAAELFLRPVLAALTGQEVPARDKVRAVLSRRVVSPAGVEEFVRVKLGRIGERIVATPLGRGAGMLLTLVRADGILRVPRFSEGFEAGSQVEVELLRRLEEIENTVVVIGSHDLALDIIANFLRLLFPRASLSSAHVGSLGGLMALKRGEAHLAGTHLLDEETGEYNVPHIKRYLAGVPVVLVNLAYREQGFIVAPGNPKGIKDFEDLVREDVRLVNRQKGAGTRVLLDYHLRQRGIDPRRIQGYEREEYTHMAVAAAVASGVADVGLGIRAAALALGCDFVPVAEERYDLCFLRPYWEGKVGEWLRAVLDHPEFRQAVEARGGYDLRDCGRVLYVQEG</sequence>
<dbReference type="Proteomes" id="UP000256329">
    <property type="component" value="Unassembled WGS sequence"/>
</dbReference>
<comment type="cofactor">
    <cofactor evidence="10">
        <name>Mg(2+)</name>
        <dbReference type="ChEBI" id="CHEBI:18420"/>
    </cofactor>
</comment>
<evidence type="ECO:0000256" key="10">
    <source>
        <dbReference type="RuleBase" id="RU365090"/>
    </source>
</evidence>
<name>A0A3D8P426_9THEO</name>
<keyword evidence="10" id="KW-0460">Magnesium</keyword>
<evidence type="ECO:0000256" key="4">
    <source>
        <dbReference type="ARBA" id="ARBA00010763"/>
    </source>
</evidence>
<dbReference type="SUPFAM" id="SSF53218">
    <property type="entry name" value="Molybdenum cofactor biosynthesis proteins"/>
    <property type="match status" value="1"/>
</dbReference>
<proteinExistence type="inferred from homology"/>
<dbReference type="UniPathway" id="UPA00344"/>
<dbReference type="Gene3D" id="3.90.105.10">
    <property type="entry name" value="Molybdopterin biosynthesis moea protein, domain 2"/>
    <property type="match status" value="1"/>
</dbReference>
<protein>
    <recommendedName>
        <fullName evidence="6 10">Molybdopterin molybdenumtransferase</fullName>
        <ecNumber evidence="5 10">2.10.1.1</ecNumber>
    </recommendedName>
</protein>
<dbReference type="Pfam" id="PF00994">
    <property type="entry name" value="MoCF_biosynth"/>
    <property type="match status" value="1"/>
</dbReference>
<comment type="caution">
    <text evidence="12">The sequence shown here is derived from an EMBL/GenBank/DDBJ whole genome shotgun (WGS) entry which is preliminary data.</text>
</comment>
<dbReference type="SUPFAM" id="SSF53850">
    <property type="entry name" value="Periplasmic binding protein-like II"/>
    <property type="match status" value="1"/>
</dbReference>
<keyword evidence="7 10" id="KW-0500">Molybdenum</keyword>
<dbReference type="Gene3D" id="2.170.190.11">
    <property type="entry name" value="Molybdopterin biosynthesis moea protein, domain 3"/>
    <property type="match status" value="1"/>
</dbReference>
<evidence type="ECO:0000313" key="13">
    <source>
        <dbReference type="Proteomes" id="UP000256329"/>
    </source>
</evidence>
<dbReference type="NCBIfam" id="NF011068">
    <property type="entry name" value="PRK14498.1"/>
    <property type="match status" value="1"/>
</dbReference>
<dbReference type="SUPFAM" id="SSF63867">
    <property type="entry name" value="MoeA C-terminal domain-like"/>
    <property type="match status" value="1"/>
</dbReference>
<dbReference type="GO" id="GO:0061599">
    <property type="term" value="F:molybdopterin molybdotransferase activity"/>
    <property type="evidence" value="ECO:0007669"/>
    <property type="project" value="UniProtKB-UniRule"/>
</dbReference>
<evidence type="ECO:0000256" key="7">
    <source>
        <dbReference type="ARBA" id="ARBA00022505"/>
    </source>
</evidence>
<evidence type="ECO:0000259" key="11">
    <source>
        <dbReference type="SMART" id="SM00852"/>
    </source>
</evidence>
<dbReference type="EMBL" id="QSLN01000004">
    <property type="protein sequence ID" value="RDV83639.1"/>
    <property type="molecule type" value="Genomic_DNA"/>
</dbReference>
<evidence type="ECO:0000256" key="6">
    <source>
        <dbReference type="ARBA" id="ARBA00021108"/>
    </source>
</evidence>
<evidence type="ECO:0000256" key="5">
    <source>
        <dbReference type="ARBA" id="ARBA00013269"/>
    </source>
</evidence>
<dbReference type="InterPro" id="IPR008284">
    <property type="entry name" value="MoCF_biosynth_CS"/>
</dbReference>
<dbReference type="Pfam" id="PF03453">
    <property type="entry name" value="MoeA_N"/>
    <property type="match status" value="1"/>
</dbReference>
<feature type="domain" description="MoaB/Mog" evidence="11">
    <location>
        <begin position="182"/>
        <end position="320"/>
    </location>
</feature>
<dbReference type="InterPro" id="IPR024370">
    <property type="entry name" value="PBP_domain"/>
</dbReference>
<dbReference type="SMART" id="SM00852">
    <property type="entry name" value="MoCF_biosynth"/>
    <property type="match status" value="1"/>
</dbReference>
<keyword evidence="13" id="KW-1185">Reference proteome</keyword>
<organism evidence="12 13">
    <name type="scientific">Ammonifex thiophilus</name>
    <dbReference type="NCBI Taxonomy" id="444093"/>
    <lineage>
        <taxon>Bacteria</taxon>
        <taxon>Bacillati</taxon>
        <taxon>Bacillota</taxon>
        <taxon>Clostridia</taxon>
        <taxon>Thermoanaerobacterales</taxon>
        <taxon>Thermoanaerobacteraceae</taxon>
        <taxon>Ammonifex</taxon>
    </lineage>
</organism>
<dbReference type="GO" id="GO:0006777">
    <property type="term" value="P:Mo-molybdopterin cofactor biosynthetic process"/>
    <property type="evidence" value="ECO:0007669"/>
    <property type="project" value="UniProtKB-UniRule"/>
</dbReference>
<dbReference type="GO" id="GO:0046872">
    <property type="term" value="F:metal ion binding"/>
    <property type="evidence" value="ECO:0007669"/>
    <property type="project" value="UniProtKB-UniRule"/>
</dbReference>
<dbReference type="Pfam" id="PF03454">
    <property type="entry name" value="MoeA_C"/>
    <property type="match status" value="1"/>
</dbReference>
<comment type="function">
    <text evidence="1 10">Catalyzes the insertion of molybdate into adenylated molybdopterin with the concomitant release of AMP.</text>
</comment>
<dbReference type="EC" id="2.10.1.1" evidence="5 10"/>
<comment type="catalytic activity">
    <reaction evidence="9">
        <text>adenylyl-molybdopterin + molybdate = Mo-molybdopterin + AMP + H(+)</text>
        <dbReference type="Rhea" id="RHEA:35047"/>
        <dbReference type="ChEBI" id="CHEBI:15378"/>
        <dbReference type="ChEBI" id="CHEBI:36264"/>
        <dbReference type="ChEBI" id="CHEBI:62727"/>
        <dbReference type="ChEBI" id="CHEBI:71302"/>
        <dbReference type="ChEBI" id="CHEBI:456215"/>
        <dbReference type="EC" id="2.10.1.1"/>
    </reaction>
</comment>
<dbReference type="InterPro" id="IPR005110">
    <property type="entry name" value="MoeA_linker/N"/>
</dbReference>
<keyword evidence="8 10" id="KW-0501">Molybdenum cofactor biosynthesis</keyword>
<dbReference type="PROSITE" id="PS01079">
    <property type="entry name" value="MOCF_BIOSYNTHESIS_2"/>
    <property type="match status" value="1"/>
</dbReference>
<evidence type="ECO:0000256" key="9">
    <source>
        <dbReference type="ARBA" id="ARBA00047317"/>
    </source>
</evidence>
<dbReference type="GO" id="GO:0005829">
    <property type="term" value="C:cytosol"/>
    <property type="evidence" value="ECO:0007669"/>
    <property type="project" value="TreeGrafter"/>
</dbReference>
<dbReference type="InterPro" id="IPR038987">
    <property type="entry name" value="MoeA-like"/>
</dbReference>
<accession>A0A3D8P426</accession>
<comment type="pathway">
    <text evidence="3 10">Cofactor biosynthesis; molybdopterin biosynthesis.</text>
</comment>
<dbReference type="CDD" id="cd00887">
    <property type="entry name" value="MoeA"/>
    <property type="match status" value="1"/>
</dbReference>
<dbReference type="InterPro" id="IPR036135">
    <property type="entry name" value="MoeA_linker/N_sf"/>
</dbReference>
<dbReference type="PANTHER" id="PTHR10192">
    <property type="entry name" value="MOLYBDOPTERIN BIOSYNTHESIS PROTEIN"/>
    <property type="match status" value="1"/>
</dbReference>
<dbReference type="Gene3D" id="2.40.340.10">
    <property type="entry name" value="MoeA, C-terminal, domain IV"/>
    <property type="match status" value="1"/>
</dbReference>
<dbReference type="InterPro" id="IPR001453">
    <property type="entry name" value="MoaB/Mog_dom"/>
</dbReference>
<dbReference type="SUPFAM" id="SSF63882">
    <property type="entry name" value="MoeA N-terminal region -like"/>
    <property type="match status" value="1"/>
</dbReference>
<evidence type="ECO:0000256" key="8">
    <source>
        <dbReference type="ARBA" id="ARBA00023150"/>
    </source>
</evidence>
<evidence type="ECO:0000256" key="3">
    <source>
        <dbReference type="ARBA" id="ARBA00005046"/>
    </source>
</evidence>
<evidence type="ECO:0000256" key="1">
    <source>
        <dbReference type="ARBA" id="ARBA00002901"/>
    </source>
</evidence>
<dbReference type="InterPro" id="IPR036688">
    <property type="entry name" value="MoeA_C_domain_IV_sf"/>
</dbReference>
<dbReference type="Pfam" id="PF12727">
    <property type="entry name" value="PBP_like"/>
    <property type="match status" value="1"/>
</dbReference>
<dbReference type="InterPro" id="IPR036425">
    <property type="entry name" value="MoaB/Mog-like_dom_sf"/>
</dbReference>
<keyword evidence="10" id="KW-0808">Transferase</keyword>
<comment type="function">
    <text evidence="2">May be involved in the biosynthesis of molybdopterin.</text>
</comment>
<evidence type="ECO:0000256" key="2">
    <source>
        <dbReference type="ARBA" id="ARBA00003487"/>
    </source>
</evidence>
<dbReference type="PANTHER" id="PTHR10192:SF16">
    <property type="entry name" value="MOLYBDOPTERIN MOLYBDENUMTRANSFERASE"/>
    <property type="match status" value="1"/>
</dbReference>
<dbReference type="Gene3D" id="3.40.190.10">
    <property type="entry name" value="Periplasmic binding protein-like II"/>
    <property type="match status" value="1"/>
</dbReference>
<reference evidence="12 13" key="1">
    <citation type="submission" date="2018-08" db="EMBL/GenBank/DDBJ databases">
        <title>Form III RuBisCO-mediated autotrophy in Thermodesulfobium bacteria.</title>
        <authorList>
            <person name="Toshchakov S.V."/>
            <person name="Kublanov I.V."/>
            <person name="Frolov E."/>
            <person name="Bonch-Osmolovskaya E.A."/>
            <person name="Tourova T.P."/>
            <person name="Chernych N.A."/>
            <person name="Lebedinsky A.V."/>
        </authorList>
    </citation>
    <scope>NUCLEOTIDE SEQUENCE [LARGE SCALE GENOMIC DNA]</scope>
    <source>
        <strain evidence="12 13">SR</strain>
    </source>
</reference>
<comment type="similarity">
    <text evidence="4 10">Belongs to the MoeA family.</text>
</comment>
<evidence type="ECO:0000313" key="12">
    <source>
        <dbReference type="EMBL" id="RDV83639.1"/>
    </source>
</evidence>
<keyword evidence="10" id="KW-0479">Metal-binding</keyword>
<dbReference type="AlphaFoldDB" id="A0A3D8P426"/>
<dbReference type="InterPro" id="IPR005111">
    <property type="entry name" value="MoeA_C_domain_IV"/>
</dbReference>